<gene>
    <name evidence="1" type="ORF">MS3_09978</name>
</gene>
<sequence>MDNIERMIKSHEGLLKLFDDSIQQYRLFIEKLIKEIQEDVKNHSVQSDQVNLAIECRRMFYERKQGARTFNVDADSRDGSACYGNLPPQDIEGEDVYHELVGLIG</sequence>
<protein>
    <submittedName>
        <fullName evidence="1">Uncharacterized protein</fullName>
    </submittedName>
</protein>
<dbReference type="AlphaFoldDB" id="A0A095A2E7"/>
<proteinExistence type="predicted"/>
<accession>A0A095A2E7</accession>
<reference evidence="1" key="1">
    <citation type="journal article" date="2012" name="Nat. Genet.">
        <title>Whole-genome sequence of Schistosoma haematobium.</title>
        <authorList>
            <person name="Young N.D."/>
            <person name="Jex A.R."/>
            <person name="Li B."/>
            <person name="Liu S."/>
            <person name="Yang L."/>
            <person name="Xiong Z."/>
            <person name="Li Y."/>
            <person name="Cantacessi C."/>
            <person name="Hall R.S."/>
            <person name="Xu X."/>
            <person name="Chen F."/>
            <person name="Wu X."/>
            <person name="Zerlotini A."/>
            <person name="Oliveira G."/>
            <person name="Hofmann A."/>
            <person name="Zhang G."/>
            <person name="Fang X."/>
            <person name="Kang Y."/>
            <person name="Campbell B.E."/>
            <person name="Loukas A."/>
            <person name="Ranganathan S."/>
            <person name="Rollinson D."/>
            <person name="Rinaldi G."/>
            <person name="Brindley P.J."/>
            <person name="Yang H."/>
            <person name="Wang J."/>
            <person name="Wang J."/>
            <person name="Gasser R.B."/>
        </authorList>
    </citation>
    <scope>NUCLEOTIDE SEQUENCE [LARGE SCALE GENOMIC DNA]</scope>
</reference>
<organism evidence="1">
    <name type="scientific">Schistosoma haematobium</name>
    <name type="common">Blood fluke</name>
    <dbReference type="NCBI Taxonomy" id="6185"/>
    <lineage>
        <taxon>Eukaryota</taxon>
        <taxon>Metazoa</taxon>
        <taxon>Spiralia</taxon>
        <taxon>Lophotrochozoa</taxon>
        <taxon>Platyhelminthes</taxon>
        <taxon>Trematoda</taxon>
        <taxon>Digenea</taxon>
        <taxon>Strigeidida</taxon>
        <taxon>Schistosomatoidea</taxon>
        <taxon>Schistosomatidae</taxon>
        <taxon>Schistosoma</taxon>
    </lineage>
</organism>
<dbReference type="EMBL" id="KL251896">
    <property type="protein sequence ID" value="KGB41460.1"/>
    <property type="molecule type" value="Genomic_DNA"/>
</dbReference>
<name>A0A095A2E7_SCHHA</name>
<evidence type="ECO:0000313" key="1">
    <source>
        <dbReference type="EMBL" id="KGB41460.1"/>
    </source>
</evidence>